<evidence type="ECO:0000313" key="2">
    <source>
        <dbReference type="Proteomes" id="UP000484076"/>
    </source>
</evidence>
<gene>
    <name evidence="1" type="ORF">GEU84_011100</name>
</gene>
<proteinExistence type="predicted"/>
<dbReference type="AlphaFoldDB" id="A0A8X8GV69"/>
<dbReference type="Gene3D" id="3.40.50.1110">
    <property type="entry name" value="SGNH hydrolase"/>
    <property type="match status" value="1"/>
</dbReference>
<name>A0A8X8GV69_9RHOB</name>
<evidence type="ECO:0000313" key="1">
    <source>
        <dbReference type="EMBL" id="NUB44934.1"/>
    </source>
</evidence>
<dbReference type="Proteomes" id="UP000484076">
    <property type="component" value="Unassembled WGS sequence"/>
</dbReference>
<sequence length="840" mass="90001">MSILSLLAEILFVGHSLVGPDLAPLVQGGFRAQGVELRAESQIINGAPLKYNWENSAEAEGVDARMVLPRGNTQALVLTEGIPLLAQIDWNDTVGQARNFASLAWQAKPTAQVFIYETWHSLNSGTGVAVAHDEGATVPWRDRLTADLPLWQGIADELNKTRPATAPAVRLIPAGQAMGLLADEIAAGRVPGMDDIRDAFSDDIHPNGKGRYLVAMVHMATMTGKTPEGLPAQLTRQWASRDAVIADDLAPVLQRIAWAAVQAHDAATPTATAPVATEAAAPLADAPVVQPAAAPPPRVFAPVTNPALALGLAGVYDWSVQQPFLDLMKSGRPWIGHLPGQWGGFDHPALAEAGYLDENGWPKAMPPNVTGISTVFLTDLPPQSPAAGRYVLTYEGKGTLALDGRATNAKAEPGRITFDYLPGEGSVLLNITAIDETDPLRNITILREDRQAEHAAGQIFNPEWLARIRGVASVRFMDWMMTNNATLALAADRPLPGHYTWAVNGVPVEVMVALANELDADPWFTIPHLAEDALVRAMAEVVRDGLEPGLRAHVEYSNEMWNWQFGQTRWAEEQGLKRWGEKGTWVQYYALRATEVAGIWAAVFGDQAPERLVRVISSQTGWLGLEEAVLDAPQVVAEGLPPPKQAFDAYAVTGYFSGGLGNEDKAALVKGWLAESRAAAEASADALGLQGAARAEHIAAHRFDLAVARAAAELATGAESGKPDDSLENLLGTVLPYQADVAAEAGLDLVMYEGGTHVVGYGLLVDDAELTAFFTHLNYTPEMGALYARLLQGWQGLTDAPFNAFVDVYSPGKWGSWGALRHLADDNPRWQALAAGCAAC</sequence>
<accession>A0A8X8GV69</accession>
<dbReference type="EMBL" id="WHUT02000006">
    <property type="protein sequence ID" value="NUB44934.1"/>
    <property type="molecule type" value="Genomic_DNA"/>
</dbReference>
<dbReference type="InterPro" id="IPR036514">
    <property type="entry name" value="SGNH_hydro_sf"/>
</dbReference>
<protein>
    <submittedName>
        <fullName evidence="1">Uncharacterized protein</fullName>
    </submittedName>
</protein>
<comment type="caution">
    <text evidence="1">The sequence shown here is derived from an EMBL/GenBank/DDBJ whole genome shotgun (WGS) entry which is preliminary data.</text>
</comment>
<organism evidence="1 2">
    <name type="scientific">Fertoeibacter niger</name>
    <dbReference type="NCBI Taxonomy" id="2656921"/>
    <lineage>
        <taxon>Bacteria</taxon>
        <taxon>Pseudomonadati</taxon>
        <taxon>Pseudomonadota</taxon>
        <taxon>Alphaproteobacteria</taxon>
        <taxon>Rhodobacterales</taxon>
        <taxon>Paracoccaceae</taxon>
        <taxon>Fertoeibacter</taxon>
    </lineage>
</organism>
<dbReference type="GO" id="GO:0016788">
    <property type="term" value="F:hydrolase activity, acting on ester bonds"/>
    <property type="evidence" value="ECO:0007669"/>
    <property type="project" value="UniProtKB-ARBA"/>
</dbReference>
<reference evidence="1" key="1">
    <citation type="submission" date="2020-05" db="EMBL/GenBank/DDBJ databases">
        <title>Fertoebacter nigrum gen. nov., sp. nov., a new member of the family Rhodobacteraceae.</title>
        <authorList>
            <person name="Szuroczki S."/>
            <person name="Abbaszade G."/>
            <person name="Buni D."/>
            <person name="Schumann P."/>
            <person name="Toth E."/>
        </authorList>
    </citation>
    <scope>NUCLEOTIDE SEQUENCE</scope>
    <source>
        <strain evidence="1">RG-N-1a</strain>
    </source>
</reference>
<dbReference type="RefSeq" id="WP_152825358.1">
    <property type="nucleotide sequence ID" value="NZ_WHUT02000006.1"/>
</dbReference>
<keyword evidence="2" id="KW-1185">Reference proteome</keyword>